<dbReference type="AlphaFoldDB" id="A0A0U2ITY2"/>
<dbReference type="EMBL" id="CP013655">
    <property type="protein sequence ID" value="ALS36302.1"/>
    <property type="molecule type" value="Genomic_DNA"/>
</dbReference>
<dbReference type="GO" id="GO:0003677">
    <property type="term" value="F:DNA binding"/>
    <property type="evidence" value="ECO:0007669"/>
    <property type="project" value="UniProtKB-KW"/>
</dbReference>
<evidence type="ECO:0000256" key="1">
    <source>
        <dbReference type="ARBA" id="ARBA00023015"/>
    </source>
</evidence>
<name>A0A0U2ITY2_9ENTE</name>
<gene>
    <name evidence="5" type="ORF">ATZ35_03725</name>
</gene>
<dbReference type="InterPro" id="IPR000524">
    <property type="entry name" value="Tscrpt_reg_HTH_GntR"/>
</dbReference>
<dbReference type="Gene3D" id="1.10.10.10">
    <property type="entry name" value="Winged helix-like DNA-binding domain superfamily/Winged helix DNA-binding domain"/>
    <property type="match status" value="1"/>
</dbReference>
<dbReference type="SMART" id="SM00866">
    <property type="entry name" value="UTRA"/>
    <property type="match status" value="1"/>
</dbReference>
<evidence type="ECO:0000313" key="6">
    <source>
        <dbReference type="Proteomes" id="UP000067523"/>
    </source>
</evidence>
<dbReference type="SUPFAM" id="SSF46785">
    <property type="entry name" value="Winged helix' DNA-binding domain"/>
    <property type="match status" value="1"/>
</dbReference>
<evidence type="ECO:0000313" key="5">
    <source>
        <dbReference type="EMBL" id="ALS36302.1"/>
    </source>
</evidence>
<keyword evidence="6" id="KW-1185">Reference proteome</keyword>
<dbReference type="InterPro" id="IPR036388">
    <property type="entry name" value="WH-like_DNA-bd_sf"/>
</dbReference>
<sequence length="235" mass="27731">MKKREFIVQDLLSKIYQEEFKEGKLPNQRKLAEIYGVSRFTIQQAVKNLEEIGIVRVIQGSGIFVHEKWRNNPLIFNSLTRTPYDRIGSKMIDLKKAPATLEEQKIFQVNELEEIWTFERIRIVNYKIEQLEISKLPVSMFPDLNQQVVEHSIQNYVERKGYRISHYITSYDPITISKEQSQLLLCKRGTPAMQITNRAILEDGQVFEYSSIIAIDYSVTYIRPFDREIHRSRID</sequence>
<dbReference type="SUPFAM" id="SSF64288">
    <property type="entry name" value="Chorismate lyase-like"/>
    <property type="match status" value="1"/>
</dbReference>
<dbReference type="STRING" id="118060.ATZ35_03725"/>
<protein>
    <submittedName>
        <fullName evidence="5">GntR family transcriptional regulator</fullName>
    </submittedName>
</protein>
<dbReference type="Proteomes" id="UP000067523">
    <property type="component" value="Chromosome"/>
</dbReference>
<dbReference type="RefSeq" id="WP_208929553.1">
    <property type="nucleotide sequence ID" value="NZ_CP013655.1"/>
</dbReference>
<dbReference type="Pfam" id="PF07702">
    <property type="entry name" value="UTRA"/>
    <property type="match status" value="1"/>
</dbReference>
<evidence type="ECO:0000256" key="3">
    <source>
        <dbReference type="ARBA" id="ARBA00023163"/>
    </source>
</evidence>
<accession>A0A0U2ITY2</accession>
<reference evidence="6" key="1">
    <citation type="submission" date="2015-12" db="EMBL/GenBank/DDBJ databases">
        <authorList>
            <person name="Lauer A."/>
            <person name="Humrighouse B."/>
            <person name="Loparev V."/>
            <person name="Shewmaker P.L."/>
            <person name="Whitney A.M."/>
            <person name="McLaughlin R.W."/>
        </authorList>
    </citation>
    <scope>NUCLEOTIDE SEQUENCE [LARGE SCALE GENOMIC DNA]</scope>
    <source>
        <strain evidence="6">LMG 26678</strain>
    </source>
</reference>
<proteinExistence type="predicted"/>
<dbReference type="PRINTS" id="PR00035">
    <property type="entry name" value="HTHGNTR"/>
</dbReference>
<evidence type="ECO:0000259" key="4">
    <source>
        <dbReference type="PROSITE" id="PS50949"/>
    </source>
</evidence>
<dbReference type="InterPro" id="IPR050679">
    <property type="entry name" value="Bact_HTH_transcr_reg"/>
</dbReference>
<keyword evidence="1" id="KW-0805">Transcription regulation</keyword>
<organism evidence="5 6">
    <name type="scientific">Enterococcus rotai</name>
    <dbReference type="NCBI Taxonomy" id="118060"/>
    <lineage>
        <taxon>Bacteria</taxon>
        <taxon>Bacillati</taxon>
        <taxon>Bacillota</taxon>
        <taxon>Bacilli</taxon>
        <taxon>Lactobacillales</taxon>
        <taxon>Enterococcaceae</taxon>
        <taxon>Enterococcus</taxon>
    </lineage>
</organism>
<dbReference type="GO" id="GO:0045892">
    <property type="term" value="P:negative regulation of DNA-templated transcription"/>
    <property type="evidence" value="ECO:0007669"/>
    <property type="project" value="TreeGrafter"/>
</dbReference>
<dbReference type="PANTHER" id="PTHR44846:SF1">
    <property type="entry name" value="MANNOSYL-D-GLYCERATE TRANSPORT_METABOLISM SYSTEM REPRESSOR MNGR-RELATED"/>
    <property type="match status" value="1"/>
</dbReference>
<dbReference type="InterPro" id="IPR036390">
    <property type="entry name" value="WH_DNA-bd_sf"/>
</dbReference>
<dbReference type="Gene3D" id="3.40.1410.10">
    <property type="entry name" value="Chorismate lyase-like"/>
    <property type="match status" value="1"/>
</dbReference>
<keyword evidence="2" id="KW-0238">DNA-binding</keyword>
<dbReference type="InterPro" id="IPR011663">
    <property type="entry name" value="UTRA"/>
</dbReference>
<keyword evidence="3" id="KW-0804">Transcription</keyword>
<evidence type="ECO:0000256" key="2">
    <source>
        <dbReference type="ARBA" id="ARBA00023125"/>
    </source>
</evidence>
<dbReference type="PANTHER" id="PTHR44846">
    <property type="entry name" value="MANNOSYL-D-GLYCERATE TRANSPORT/METABOLISM SYSTEM REPRESSOR MNGR-RELATED"/>
    <property type="match status" value="1"/>
</dbReference>
<dbReference type="InterPro" id="IPR028978">
    <property type="entry name" value="Chorismate_lyase_/UTRA_dom_sf"/>
</dbReference>
<feature type="domain" description="HTH gntR-type" evidence="4">
    <location>
        <begin position="1"/>
        <end position="68"/>
    </location>
</feature>
<dbReference type="SMART" id="SM00345">
    <property type="entry name" value="HTH_GNTR"/>
    <property type="match status" value="1"/>
</dbReference>
<dbReference type="GO" id="GO:0003700">
    <property type="term" value="F:DNA-binding transcription factor activity"/>
    <property type="evidence" value="ECO:0007669"/>
    <property type="project" value="InterPro"/>
</dbReference>
<dbReference type="KEGG" id="erx:ATZ35_03725"/>
<dbReference type="Pfam" id="PF00392">
    <property type="entry name" value="GntR"/>
    <property type="match status" value="1"/>
</dbReference>
<dbReference type="PROSITE" id="PS50949">
    <property type="entry name" value="HTH_GNTR"/>
    <property type="match status" value="1"/>
</dbReference>
<dbReference type="CDD" id="cd07377">
    <property type="entry name" value="WHTH_GntR"/>
    <property type="match status" value="1"/>
</dbReference>